<comment type="caution">
    <text evidence="1">The sequence shown here is derived from an EMBL/GenBank/DDBJ whole genome shotgun (WGS) entry which is preliminary data.</text>
</comment>
<protein>
    <submittedName>
        <fullName evidence="1">Uncharacterized protein</fullName>
    </submittedName>
</protein>
<reference evidence="1 2" key="1">
    <citation type="submission" date="2020-08" db="EMBL/GenBank/DDBJ databases">
        <title>Genomic Encyclopedia of Type Strains, Phase IV (KMG-IV): sequencing the most valuable type-strain genomes for metagenomic binning, comparative biology and taxonomic classification.</title>
        <authorList>
            <person name="Goeker M."/>
        </authorList>
    </citation>
    <scope>NUCLEOTIDE SEQUENCE [LARGE SCALE GENOMIC DNA]</scope>
    <source>
        <strain evidence="1 2">DSM 45615</strain>
    </source>
</reference>
<evidence type="ECO:0000313" key="1">
    <source>
        <dbReference type="EMBL" id="MBB5136434.1"/>
    </source>
</evidence>
<gene>
    <name evidence="1" type="ORF">HNP84_006181</name>
</gene>
<dbReference type="RefSeq" id="WP_185053315.1">
    <property type="nucleotide sequence ID" value="NZ_BAABIX010000011.1"/>
</dbReference>
<sequence length="174" mass="18196">MTVSWRELPHPASWRDLPEPARGIAGAVHEAVKAAMARDHEAYGEAVARLAAADPAQSGLVMGAMVRMLLENLHHGGIASDDVRAVLDRVAGQTARWLPAETLRVDVTALVLMLSGALGVHPGAEEAPPLSPRDTAAYGPLLVADLLAVTSYPLDLCLSAAMGEIATVQTADIP</sequence>
<accession>A0A840P556</accession>
<keyword evidence="2" id="KW-1185">Reference proteome</keyword>
<dbReference type="EMBL" id="JACHGN010000014">
    <property type="protein sequence ID" value="MBB5136434.1"/>
    <property type="molecule type" value="Genomic_DNA"/>
</dbReference>
<evidence type="ECO:0000313" key="2">
    <source>
        <dbReference type="Proteomes" id="UP000578449"/>
    </source>
</evidence>
<proteinExistence type="predicted"/>
<dbReference type="AlphaFoldDB" id="A0A840P556"/>
<dbReference type="Proteomes" id="UP000578449">
    <property type="component" value="Unassembled WGS sequence"/>
</dbReference>
<name>A0A840P556_9ACTN</name>
<organism evidence="1 2">
    <name type="scientific">Thermocatellispora tengchongensis</name>
    <dbReference type="NCBI Taxonomy" id="1073253"/>
    <lineage>
        <taxon>Bacteria</taxon>
        <taxon>Bacillati</taxon>
        <taxon>Actinomycetota</taxon>
        <taxon>Actinomycetes</taxon>
        <taxon>Streptosporangiales</taxon>
        <taxon>Streptosporangiaceae</taxon>
        <taxon>Thermocatellispora</taxon>
    </lineage>
</organism>